<evidence type="ECO:0000256" key="1">
    <source>
        <dbReference type="ARBA" id="ARBA00004906"/>
    </source>
</evidence>
<dbReference type="Pfam" id="PF00400">
    <property type="entry name" value="WD40"/>
    <property type="match status" value="1"/>
</dbReference>
<feature type="compositionally biased region" description="Low complexity" evidence="4">
    <location>
        <begin position="279"/>
        <end position="290"/>
    </location>
</feature>
<dbReference type="EMBL" id="CAJGYM010000013">
    <property type="protein sequence ID" value="CAD6189941.1"/>
    <property type="molecule type" value="Genomic_DNA"/>
</dbReference>
<comment type="caution">
    <text evidence="5">The sequence shown here is derived from an EMBL/GenBank/DDBJ whole genome shotgun (WGS) entry which is preliminary data.</text>
</comment>
<comment type="similarity">
    <text evidence="3">Belongs to the WD repeat cdt2 family.</text>
</comment>
<dbReference type="InterPro" id="IPR015943">
    <property type="entry name" value="WD40/YVTN_repeat-like_dom_sf"/>
</dbReference>
<dbReference type="PANTHER" id="PTHR22852">
    <property type="entry name" value="LETHAL 2 DENTICLELESS PROTEIN RETINOIC ACID-REGULATED NUCLEAR MATRIX-ASSOCIATED PROTEIN"/>
    <property type="match status" value="1"/>
</dbReference>
<dbReference type="InterPro" id="IPR036322">
    <property type="entry name" value="WD40_repeat_dom_sf"/>
</dbReference>
<keyword evidence="2" id="KW-0833">Ubl conjugation pathway</keyword>
<organism evidence="5 6">
    <name type="scientific">Caenorhabditis auriculariae</name>
    <dbReference type="NCBI Taxonomy" id="2777116"/>
    <lineage>
        <taxon>Eukaryota</taxon>
        <taxon>Metazoa</taxon>
        <taxon>Ecdysozoa</taxon>
        <taxon>Nematoda</taxon>
        <taxon>Chromadorea</taxon>
        <taxon>Rhabditida</taxon>
        <taxon>Rhabditina</taxon>
        <taxon>Rhabditomorpha</taxon>
        <taxon>Rhabditoidea</taxon>
        <taxon>Rhabditidae</taxon>
        <taxon>Peloderinae</taxon>
        <taxon>Caenorhabditis</taxon>
    </lineage>
</organism>
<feature type="region of interest" description="Disordered" evidence="4">
    <location>
        <begin position="266"/>
        <end position="338"/>
    </location>
</feature>
<dbReference type="AlphaFoldDB" id="A0A8S1H3D1"/>
<keyword evidence="6" id="KW-1185">Reference proteome</keyword>
<dbReference type="PANTHER" id="PTHR22852:SF0">
    <property type="entry name" value="DENTICLELESS PROTEIN HOMOLOG"/>
    <property type="match status" value="1"/>
</dbReference>
<protein>
    <submittedName>
        <fullName evidence="5">Uncharacterized protein</fullName>
    </submittedName>
</protein>
<feature type="region of interest" description="Disordered" evidence="4">
    <location>
        <begin position="444"/>
        <end position="485"/>
    </location>
</feature>
<sequence>MEICGFGTDESKEVTRPKNQKVINSSTVFQKAHSLKVSTNKRATSVTSVVFINDHLIASASSDASSGVRIWDIRKQPKNDVSYVDELSFPLTTDRQFGITSLAVDRYRSRLYAAGMNNVVCEYAVTSALKTPVRHLLGSHLRDFHIEIACSPVDDVIACGDSDSRAVLWDLTDRKKVHRTLDGETIVPSWTANGHQGKVTSVSWSSVGKYFATVDETGVRLWSEKQVEPWPLFDEDKIPAPIPRQREIAYEEFTPCGSKEVLEALAVQRTPRTQRKRPFPSSSSSAKPSPIDCPSMNLRTSPRSKLVKFSTPQKTPLQSPLKDLTNFNTPTSPRAKKKPKYTAFYKKYPTQDLPNFVYEKFVKKLLGESNVASVTASGKRKSKIDDWWQRQKPDSLLQKLGSSPGRLTRVRVPSVTEFGASACANVLPEEERLALNSPRKIVVRLTPIKPQPKPNTPKAATPKSTRPGQTPRKTSRNLFDFFNKK</sequence>
<proteinExistence type="inferred from homology"/>
<evidence type="ECO:0000313" key="5">
    <source>
        <dbReference type="EMBL" id="CAD6189941.1"/>
    </source>
</evidence>
<dbReference type="Proteomes" id="UP000835052">
    <property type="component" value="Unassembled WGS sequence"/>
</dbReference>
<dbReference type="SUPFAM" id="SSF50978">
    <property type="entry name" value="WD40 repeat-like"/>
    <property type="match status" value="1"/>
</dbReference>
<dbReference type="GO" id="GO:0007095">
    <property type="term" value="P:mitotic G2 DNA damage checkpoint signaling"/>
    <property type="evidence" value="ECO:0007669"/>
    <property type="project" value="TreeGrafter"/>
</dbReference>
<dbReference type="OrthoDB" id="2096344at2759"/>
<name>A0A8S1H3D1_9PELO</name>
<evidence type="ECO:0000256" key="4">
    <source>
        <dbReference type="SAM" id="MobiDB-lite"/>
    </source>
</evidence>
<gene>
    <name evidence="5" type="ORF">CAUJ_LOCUS5860</name>
</gene>
<dbReference type="InterPro" id="IPR001680">
    <property type="entry name" value="WD40_rpt"/>
</dbReference>
<dbReference type="SMART" id="SM00320">
    <property type="entry name" value="WD40"/>
    <property type="match status" value="4"/>
</dbReference>
<dbReference type="GO" id="GO:0030674">
    <property type="term" value="F:protein-macromolecule adaptor activity"/>
    <property type="evidence" value="ECO:0007669"/>
    <property type="project" value="TreeGrafter"/>
</dbReference>
<dbReference type="GO" id="GO:0005634">
    <property type="term" value="C:nucleus"/>
    <property type="evidence" value="ECO:0007669"/>
    <property type="project" value="TreeGrafter"/>
</dbReference>
<evidence type="ECO:0000313" key="6">
    <source>
        <dbReference type="Proteomes" id="UP000835052"/>
    </source>
</evidence>
<reference evidence="5" key="1">
    <citation type="submission" date="2020-10" db="EMBL/GenBank/DDBJ databases">
        <authorList>
            <person name="Kikuchi T."/>
        </authorList>
    </citation>
    <scope>NUCLEOTIDE SEQUENCE</scope>
    <source>
        <strain evidence="5">NKZ352</strain>
    </source>
</reference>
<dbReference type="GO" id="GO:0043161">
    <property type="term" value="P:proteasome-mediated ubiquitin-dependent protein catabolic process"/>
    <property type="evidence" value="ECO:0007669"/>
    <property type="project" value="TreeGrafter"/>
</dbReference>
<evidence type="ECO:0000256" key="3">
    <source>
        <dbReference type="ARBA" id="ARBA00038344"/>
    </source>
</evidence>
<dbReference type="Gene3D" id="2.130.10.10">
    <property type="entry name" value="YVTN repeat-like/Quinoprotein amine dehydrogenase"/>
    <property type="match status" value="1"/>
</dbReference>
<accession>A0A8S1H3D1</accession>
<dbReference type="InterPro" id="IPR051865">
    <property type="entry name" value="WD-repeat_CDT2_adapter"/>
</dbReference>
<comment type="pathway">
    <text evidence="1">Protein modification; protein ubiquitination.</text>
</comment>
<evidence type="ECO:0000256" key="2">
    <source>
        <dbReference type="ARBA" id="ARBA00022786"/>
    </source>
</evidence>